<protein>
    <submittedName>
        <fullName evidence="1">Uncharacterized protein</fullName>
    </submittedName>
</protein>
<dbReference type="AlphaFoldDB" id="A0A835Q5T7"/>
<reference evidence="1 2" key="1">
    <citation type="journal article" date="2020" name="Nat. Food">
        <title>A phased Vanilla planifolia genome enables genetic improvement of flavour and production.</title>
        <authorList>
            <person name="Hasing T."/>
            <person name="Tang H."/>
            <person name="Brym M."/>
            <person name="Khazi F."/>
            <person name="Huang T."/>
            <person name="Chambers A.H."/>
        </authorList>
    </citation>
    <scope>NUCLEOTIDE SEQUENCE [LARGE SCALE GENOMIC DNA]</scope>
    <source>
        <tissue evidence="1">Leaf</tissue>
    </source>
</reference>
<accession>A0A835Q5T7</accession>
<proteinExistence type="predicted"/>
<dbReference type="EMBL" id="JADCNM010000011">
    <property type="protein sequence ID" value="KAG0461877.1"/>
    <property type="molecule type" value="Genomic_DNA"/>
</dbReference>
<dbReference type="Proteomes" id="UP000639772">
    <property type="component" value="Chromosome 11"/>
</dbReference>
<evidence type="ECO:0000313" key="1">
    <source>
        <dbReference type="EMBL" id="KAG0461877.1"/>
    </source>
</evidence>
<name>A0A835Q5T7_VANPL</name>
<evidence type="ECO:0000313" key="2">
    <source>
        <dbReference type="Proteomes" id="UP000639772"/>
    </source>
</evidence>
<sequence length="70" mass="7468">MDPYCETGGLEIGVSRSVVASEEEESVKAEDAWSVDLGRKRLGRLKSSKGRQVVRWLAGPSAEKCSDGGG</sequence>
<organism evidence="1 2">
    <name type="scientific">Vanilla planifolia</name>
    <name type="common">Vanilla</name>
    <dbReference type="NCBI Taxonomy" id="51239"/>
    <lineage>
        <taxon>Eukaryota</taxon>
        <taxon>Viridiplantae</taxon>
        <taxon>Streptophyta</taxon>
        <taxon>Embryophyta</taxon>
        <taxon>Tracheophyta</taxon>
        <taxon>Spermatophyta</taxon>
        <taxon>Magnoliopsida</taxon>
        <taxon>Liliopsida</taxon>
        <taxon>Asparagales</taxon>
        <taxon>Orchidaceae</taxon>
        <taxon>Vanilloideae</taxon>
        <taxon>Vanilleae</taxon>
        <taxon>Vanilla</taxon>
    </lineage>
</organism>
<gene>
    <name evidence="1" type="ORF">HPP92_020353</name>
</gene>
<comment type="caution">
    <text evidence="1">The sequence shown here is derived from an EMBL/GenBank/DDBJ whole genome shotgun (WGS) entry which is preliminary data.</text>
</comment>